<feature type="transmembrane region" description="Helical" evidence="2">
    <location>
        <begin position="29"/>
        <end position="48"/>
    </location>
</feature>
<gene>
    <name evidence="3" type="ORF">A2V81_02485</name>
</gene>
<accession>A0A1F4XL68</accession>
<dbReference type="STRING" id="1817814.A2V81_02485"/>
<evidence type="ECO:0000313" key="4">
    <source>
        <dbReference type="Proteomes" id="UP000177614"/>
    </source>
</evidence>
<evidence type="ECO:0000256" key="2">
    <source>
        <dbReference type="SAM" id="Phobius"/>
    </source>
</evidence>
<feature type="coiled-coil region" evidence="1">
    <location>
        <begin position="56"/>
        <end position="83"/>
    </location>
</feature>
<keyword evidence="1" id="KW-0175">Coiled coil</keyword>
<evidence type="ECO:0000256" key="1">
    <source>
        <dbReference type="SAM" id="Coils"/>
    </source>
</evidence>
<name>A0A1F4XL68_9BACT</name>
<sequence>MNVYVLPRASDYSRPLLRRKHTVSSEVKIGIVTLCFTLIGLISLLSFASLRHTTKIQAAGYEIKKLEQQKNSLLNTHKSLTMEIARKQSLAALDESEQVKGMQIIDHPNIVSTKRNLALK</sequence>
<keyword evidence="2" id="KW-0472">Membrane</keyword>
<reference evidence="3 4" key="1">
    <citation type="journal article" date="2016" name="Nat. Commun.">
        <title>Thousands of microbial genomes shed light on interconnected biogeochemical processes in an aquifer system.</title>
        <authorList>
            <person name="Anantharaman K."/>
            <person name="Brown C.T."/>
            <person name="Hug L.A."/>
            <person name="Sharon I."/>
            <person name="Castelle C.J."/>
            <person name="Probst A.J."/>
            <person name="Thomas B.C."/>
            <person name="Singh A."/>
            <person name="Wilkins M.J."/>
            <person name="Karaoz U."/>
            <person name="Brodie E.L."/>
            <person name="Williams K.H."/>
            <person name="Hubbard S.S."/>
            <person name="Banfield J.F."/>
        </authorList>
    </citation>
    <scope>NUCLEOTIDE SEQUENCE [LARGE SCALE GENOMIC DNA]</scope>
</reference>
<dbReference type="Proteomes" id="UP000177614">
    <property type="component" value="Unassembled WGS sequence"/>
</dbReference>
<keyword evidence="2" id="KW-0812">Transmembrane</keyword>
<dbReference type="EMBL" id="MEWR01000008">
    <property type="protein sequence ID" value="OGC82370.1"/>
    <property type="molecule type" value="Genomic_DNA"/>
</dbReference>
<protein>
    <submittedName>
        <fullName evidence="3">Uncharacterized protein</fullName>
    </submittedName>
</protein>
<dbReference type="AlphaFoldDB" id="A0A1F4XL68"/>
<keyword evidence="2" id="KW-1133">Transmembrane helix</keyword>
<evidence type="ECO:0000313" key="3">
    <source>
        <dbReference type="EMBL" id="OGC82370.1"/>
    </source>
</evidence>
<comment type="caution">
    <text evidence="3">The sequence shown here is derived from an EMBL/GenBank/DDBJ whole genome shotgun (WGS) entry which is preliminary data.</text>
</comment>
<proteinExistence type="predicted"/>
<organism evidence="3 4">
    <name type="scientific">Candidatus Abawacabacteria bacterium RBG_16_42_10</name>
    <dbReference type="NCBI Taxonomy" id="1817814"/>
    <lineage>
        <taxon>Bacteria</taxon>
        <taxon>Candidatus Abawacaibacteriota</taxon>
    </lineage>
</organism>